<dbReference type="InterPro" id="IPR003585">
    <property type="entry name" value="Neurexin-like"/>
</dbReference>
<dbReference type="GO" id="GO:0005886">
    <property type="term" value="C:plasma membrane"/>
    <property type="evidence" value="ECO:0007669"/>
    <property type="project" value="TreeGrafter"/>
</dbReference>
<dbReference type="PANTHER" id="PTHR45889">
    <property type="entry name" value="IG-LIKE DOMAIN-CONTAINING PROTEIN"/>
    <property type="match status" value="1"/>
</dbReference>
<evidence type="ECO:0000256" key="5">
    <source>
        <dbReference type="ARBA" id="ARBA00022737"/>
    </source>
</evidence>
<dbReference type="InterPro" id="IPR013783">
    <property type="entry name" value="Ig-like_fold"/>
</dbReference>
<dbReference type="InterPro" id="IPR003598">
    <property type="entry name" value="Ig_sub2"/>
</dbReference>
<keyword evidence="6 11" id="KW-1133">Transmembrane helix</keyword>
<keyword evidence="7 11" id="KW-0472">Membrane</keyword>
<comment type="subcellular location">
    <subcellularLocation>
        <location evidence="1">Membrane</location>
        <topology evidence="1">Single-pass type I membrane protein</topology>
    </subcellularLocation>
</comment>
<evidence type="ECO:0000313" key="13">
    <source>
        <dbReference type="EMBL" id="KAA8586561.1"/>
    </source>
</evidence>
<dbReference type="Pfam" id="PF07686">
    <property type="entry name" value="V-set"/>
    <property type="match status" value="1"/>
</dbReference>
<dbReference type="InterPro" id="IPR013162">
    <property type="entry name" value="CD80_C2-set"/>
</dbReference>
<feature type="region of interest" description="Disordered" evidence="10">
    <location>
        <begin position="258"/>
        <end position="278"/>
    </location>
</feature>
<proteinExistence type="inferred from homology"/>
<dbReference type="InterPro" id="IPR013106">
    <property type="entry name" value="Ig_V-set"/>
</dbReference>
<dbReference type="GO" id="GO:0005102">
    <property type="term" value="F:signaling receptor binding"/>
    <property type="evidence" value="ECO:0007669"/>
    <property type="project" value="TreeGrafter"/>
</dbReference>
<name>A0A5J5D4X7_9PERO</name>
<dbReference type="SMART" id="SM00294">
    <property type="entry name" value="4.1m"/>
    <property type="match status" value="1"/>
</dbReference>
<dbReference type="Gene3D" id="2.60.40.10">
    <property type="entry name" value="Immunoglobulins"/>
    <property type="match status" value="3"/>
</dbReference>
<evidence type="ECO:0000256" key="7">
    <source>
        <dbReference type="ARBA" id="ARBA00023136"/>
    </source>
</evidence>
<dbReference type="FunFam" id="2.60.40.10:FF:000013">
    <property type="entry name" value="cell adhesion molecule 1 isoform X1"/>
    <property type="match status" value="1"/>
</dbReference>
<evidence type="ECO:0000313" key="14">
    <source>
        <dbReference type="Proteomes" id="UP000327493"/>
    </source>
</evidence>
<dbReference type="EMBL" id="VOFY01000013">
    <property type="protein sequence ID" value="KAA8586561.1"/>
    <property type="molecule type" value="Genomic_DNA"/>
</dbReference>
<dbReference type="SMART" id="SM00409">
    <property type="entry name" value="IG"/>
    <property type="match status" value="2"/>
</dbReference>
<feature type="transmembrane region" description="Helical" evidence="11">
    <location>
        <begin position="732"/>
        <end position="752"/>
    </location>
</feature>
<evidence type="ECO:0000259" key="12">
    <source>
        <dbReference type="PROSITE" id="PS50835"/>
    </source>
</evidence>
<dbReference type="GO" id="GO:0007156">
    <property type="term" value="P:homophilic cell adhesion via plasma membrane adhesion molecules"/>
    <property type="evidence" value="ECO:0007669"/>
    <property type="project" value="TreeGrafter"/>
</dbReference>
<comment type="similarity">
    <text evidence="2">Belongs to the nectin family.</text>
</comment>
<dbReference type="PROSITE" id="PS50835">
    <property type="entry name" value="IG_LIKE"/>
    <property type="match status" value="2"/>
</dbReference>
<keyword evidence="3 11" id="KW-0812">Transmembrane</keyword>
<evidence type="ECO:0000256" key="3">
    <source>
        <dbReference type="ARBA" id="ARBA00022692"/>
    </source>
</evidence>
<feature type="region of interest" description="Disordered" evidence="10">
    <location>
        <begin position="688"/>
        <end position="726"/>
    </location>
</feature>
<dbReference type="Pfam" id="PF08205">
    <property type="entry name" value="C2-set_2"/>
    <property type="match status" value="1"/>
</dbReference>
<gene>
    <name evidence="13" type="ORF">FQN60_000397</name>
</gene>
<dbReference type="GO" id="GO:0008037">
    <property type="term" value="P:cell recognition"/>
    <property type="evidence" value="ECO:0007669"/>
    <property type="project" value="TreeGrafter"/>
</dbReference>
<accession>A0A5J5D4X7</accession>
<dbReference type="Proteomes" id="UP000327493">
    <property type="component" value="Chromosome 13"/>
</dbReference>
<dbReference type="InterPro" id="IPR036179">
    <property type="entry name" value="Ig-like_dom_sf"/>
</dbReference>
<feature type="domain" description="Ig-like" evidence="12">
    <location>
        <begin position="290"/>
        <end position="410"/>
    </location>
</feature>
<dbReference type="SMART" id="SM00408">
    <property type="entry name" value="IGc2"/>
    <property type="match status" value="2"/>
</dbReference>
<dbReference type="GO" id="GO:0042271">
    <property type="term" value="P:susceptibility to natural killer cell mediated cytotoxicity"/>
    <property type="evidence" value="ECO:0007669"/>
    <property type="project" value="TreeGrafter"/>
</dbReference>
<evidence type="ECO:0000256" key="11">
    <source>
        <dbReference type="SAM" id="Phobius"/>
    </source>
</evidence>
<organism evidence="13 14">
    <name type="scientific">Etheostoma spectabile</name>
    <name type="common">orangethroat darter</name>
    <dbReference type="NCBI Taxonomy" id="54343"/>
    <lineage>
        <taxon>Eukaryota</taxon>
        <taxon>Metazoa</taxon>
        <taxon>Chordata</taxon>
        <taxon>Craniata</taxon>
        <taxon>Vertebrata</taxon>
        <taxon>Euteleostomi</taxon>
        <taxon>Actinopterygii</taxon>
        <taxon>Neopterygii</taxon>
        <taxon>Teleostei</taxon>
        <taxon>Neoteleostei</taxon>
        <taxon>Acanthomorphata</taxon>
        <taxon>Eupercaria</taxon>
        <taxon>Perciformes</taxon>
        <taxon>Percoidei</taxon>
        <taxon>Percidae</taxon>
        <taxon>Etheostomatinae</taxon>
        <taxon>Etheostoma</taxon>
    </lineage>
</organism>
<evidence type="ECO:0000256" key="4">
    <source>
        <dbReference type="ARBA" id="ARBA00022729"/>
    </source>
</evidence>
<sequence>MQFCSIPGLLQILTGDSSLISGVRSENGRVRPGVPGHLCIKIGFRRVRSELKSTKVVSKENELDNAKSSNCVILTGARPNPAKHISAVYCALFGTLIRNDEKQTRSWRKMCHQIRLLPSITSGTWLLDWRATQALPSAQSSAISKWCNDTASLYNLLLMDKHNVVILKLQHWFGASHGLEREFSSPECCAESERFAPLQQSSTAEVGKNTSGVVALIRPLYGRPIQSYATLDILKKKMRVGKEGCVLKVWKVKNEKDTRGEGSQSYQQDSTQRSNHRVPETAGVAKLGAPTLVTCLKELCHEKALTGFEEALMVSQNLVTDNVSVVEGEMAIISCRVKNNDDSVIQLLNPNRQTIYFRDMRPLKDARFQLVNFSDNELRVSLSNVSLSDEGRYVCQLYTDPPQEAYADITVLVPPGNPIIEARDEVLSEGNETEMTCTAMSSKPAATIRWMKGDKELPGFKPIDTLLGKPRVELTYDRMYTVTSRLTFIVSKEDDGVPVACIVDHPAVKDFQAQKYLEVQCKSASCGEMDSAVLSAYEEFLKVGFETGLPQRVNWVKVDDDVPSHAVITGGDLYIENLNKSYNGTYRCVASNTVGESFDDYILYVYDAPTTTPIPTTATTTTTTITTTTISFPEANQGITALHNDHKEMKIVKKGQEHAYLYCCTVDSCARLPSLEMWRMSASCQARHSDSSPSAASESKSWKLKCRQDRHTSEISNDSRAGEGAPRTVDHAVIGGVVAVVVFAMLCLLIVLGRYFARHKGTYFTHEAKGADDAADADTAIINAEGGHTNSDEKKEYYI</sequence>
<keyword evidence="9" id="KW-0393">Immunoglobulin domain</keyword>
<feature type="compositionally biased region" description="Polar residues" evidence="10">
    <location>
        <begin position="261"/>
        <end position="273"/>
    </location>
</feature>
<evidence type="ECO:0000256" key="6">
    <source>
        <dbReference type="ARBA" id="ARBA00022989"/>
    </source>
</evidence>
<dbReference type="GO" id="GO:0043005">
    <property type="term" value="C:neuron projection"/>
    <property type="evidence" value="ECO:0007669"/>
    <property type="project" value="TreeGrafter"/>
</dbReference>
<dbReference type="AlphaFoldDB" id="A0A5J5D4X7"/>
<protein>
    <recommendedName>
        <fullName evidence="12">Ig-like domain-containing protein</fullName>
    </recommendedName>
</protein>
<evidence type="ECO:0000256" key="2">
    <source>
        <dbReference type="ARBA" id="ARBA00007810"/>
    </source>
</evidence>
<comment type="caution">
    <text evidence="13">The sequence shown here is derived from an EMBL/GenBank/DDBJ whole genome shotgun (WGS) entry which is preliminary data.</text>
</comment>
<keyword evidence="8" id="KW-1015">Disulfide bond</keyword>
<dbReference type="FunFam" id="2.60.40.10:FF:000184">
    <property type="entry name" value="cell adhesion molecule 1 isoform X2"/>
    <property type="match status" value="1"/>
</dbReference>
<dbReference type="PANTHER" id="PTHR45889:SF2">
    <property type="entry name" value="CELL ADHESION MOLECULE 1"/>
    <property type="match status" value="1"/>
</dbReference>
<reference evidence="13 14" key="1">
    <citation type="submission" date="2019-08" db="EMBL/GenBank/DDBJ databases">
        <title>A chromosome-level genome assembly, high-density linkage maps, and genome scans reveal the genomic architecture of hybrid incompatibilities underlying speciation via character displacement in darters (Percidae: Etheostominae).</title>
        <authorList>
            <person name="Moran R.L."/>
            <person name="Catchen J.M."/>
            <person name="Fuller R.C."/>
        </authorList>
    </citation>
    <scope>NUCLEOTIDE SEQUENCE [LARGE SCALE GENOMIC DNA]</scope>
    <source>
        <strain evidence="13">EspeVRDwgs_2016</strain>
        <tissue evidence="13">Muscle</tissue>
    </source>
</reference>
<dbReference type="InterPro" id="IPR003599">
    <property type="entry name" value="Ig_sub"/>
</dbReference>
<evidence type="ECO:0000256" key="1">
    <source>
        <dbReference type="ARBA" id="ARBA00004479"/>
    </source>
</evidence>
<keyword evidence="4" id="KW-0732">Signal</keyword>
<evidence type="ECO:0000256" key="10">
    <source>
        <dbReference type="SAM" id="MobiDB-lite"/>
    </source>
</evidence>
<keyword evidence="5" id="KW-0677">Repeat</keyword>
<evidence type="ECO:0000256" key="9">
    <source>
        <dbReference type="ARBA" id="ARBA00023319"/>
    </source>
</evidence>
<dbReference type="InterPro" id="IPR007110">
    <property type="entry name" value="Ig-like_dom"/>
</dbReference>
<evidence type="ECO:0000256" key="8">
    <source>
        <dbReference type="ARBA" id="ARBA00023157"/>
    </source>
</evidence>
<dbReference type="CDD" id="cd05881">
    <property type="entry name" value="IgV_1_Necl-2"/>
    <property type="match status" value="1"/>
</dbReference>
<keyword evidence="14" id="KW-1185">Reference proteome</keyword>
<dbReference type="SUPFAM" id="SSF48726">
    <property type="entry name" value="Immunoglobulin"/>
    <property type="match status" value="2"/>
</dbReference>
<dbReference type="GO" id="GO:0045202">
    <property type="term" value="C:synapse"/>
    <property type="evidence" value="ECO:0007669"/>
    <property type="project" value="TreeGrafter"/>
</dbReference>
<feature type="domain" description="Ig-like" evidence="12">
    <location>
        <begin position="414"/>
        <end position="518"/>
    </location>
</feature>
<dbReference type="GO" id="GO:0051606">
    <property type="term" value="P:detection of stimulus"/>
    <property type="evidence" value="ECO:0007669"/>
    <property type="project" value="TreeGrafter"/>
</dbReference>